<dbReference type="PANTHER" id="PTHR30250:SF10">
    <property type="entry name" value="LIPOPOLYSACCHARIDE BIOSYNTHESIS PROTEIN WZXC"/>
    <property type="match status" value="1"/>
</dbReference>
<evidence type="ECO:0000256" key="1">
    <source>
        <dbReference type="ARBA" id="ARBA00004651"/>
    </source>
</evidence>
<feature type="transmembrane region" description="Helical" evidence="7">
    <location>
        <begin position="286"/>
        <end position="311"/>
    </location>
</feature>
<evidence type="ECO:0000256" key="2">
    <source>
        <dbReference type="ARBA" id="ARBA00007430"/>
    </source>
</evidence>
<feature type="transmembrane region" description="Helical" evidence="7">
    <location>
        <begin position="355"/>
        <end position="371"/>
    </location>
</feature>
<feature type="transmembrane region" description="Helical" evidence="7">
    <location>
        <begin position="108"/>
        <end position="128"/>
    </location>
</feature>
<evidence type="ECO:0000256" key="4">
    <source>
        <dbReference type="ARBA" id="ARBA00022692"/>
    </source>
</evidence>
<dbReference type="KEGG" id="fmr:Fuma_05591"/>
<feature type="transmembrane region" description="Helical" evidence="7">
    <location>
        <begin position="76"/>
        <end position="96"/>
    </location>
</feature>
<dbReference type="AlphaFoldDB" id="A0A1P8WPG1"/>
<comment type="subcellular location">
    <subcellularLocation>
        <location evidence="1">Cell membrane</location>
        <topology evidence="1">Multi-pass membrane protein</topology>
    </subcellularLocation>
</comment>
<keyword evidence="6 7" id="KW-0472">Membrane</keyword>
<dbReference type="STRING" id="1891926.Fuma_05591"/>
<feature type="transmembrane region" description="Helical" evidence="7">
    <location>
        <begin position="377"/>
        <end position="398"/>
    </location>
</feature>
<keyword evidence="4 7" id="KW-0812">Transmembrane</keyword>
<dbReference type="Proteomes" id="UP000187735">
    <property type="component" value="Chromosome"/>
</dbReference>
<organism evidence="8 9">
    <name type="scientific">Fuerstiella marisgermanici</name>
    <dbReference type="NCBI Taxonomy" id="1891926"/>
    <lineage>
        <taxon>Bacteria</taxon>
        <taxon>Pseudomonadati</taxon>
        <taxon>Planctomycetota</taxon>
        <taxon>Planctomycetia</taxon>
        <taxon>Planctomycetales</taxon>
        <taxon>Planctomycetaceae</taxon>
        <taxon>Fuerstiella</taxon>
    </lineage>
</organism>
<comment type="similarity">
    <text evidence="2">Belongs to the polysaccharide synthase family.</text>
</comment>
<feature type="transmembrane region" description="Helical" evidence="7">
    <location>
        <begin position="163"/>
        <end position="184"/>
    </location>
</feature>
<keyword evidence="5 7" id="KW-1133">Transmembrane helix</keyword>
<dbReference type="GO" id="GO:0005886">
    <property type="term" value="C:plasma membrane"/>
    <property type="evidence" value="ECO:0007669"/>
    <property type="project" value="UniProtKB-SubCell"/>
</dbReference>
<keyword evidence="9" id="KW-1185">Reference proteome</keyword>
<protein>
    <submittedName>
        <fullName evidence="8">Polysaccharide biosynthesis protein</fullName>
    </submittedName>
</protein>
<accession>A0A1P8WPG1</accession>
<feature type="transmembrane region" description="Helical" evidence="7">
    <location>
        <begin position="431"/>
        <end position="449"/>
    </location>
</feature>
<evidence type="ECO:0000313" key="8">
    <source>
        <dbReference type="EMBL" id="APZ95928.1"/>
    </source>
</evidence>
<proteinExistence type="inferred from homology"/>
<evidence type="ECO:0000256" key="7">
    <source>
        <dbReference type="SAM" id="Phobius"/>
    </source>
</evidence>
<reference evidence="8 9" key="1">
    <citation type="journal article" date="2016" name="Front. Microbiol.">
        <title>Fuerstia marisgermanicae gen. nov., sp. nov., an Unusual Member of the Phylum Planctomycetes from the German Wadden Sea.</title>
        <authorList>
            <person name="Kohn T."/>
            <person name="Heuer A."/>
            <person name="Jogler M."/>
            <person name="Vollmers J."/>
            <person name="Boedeker C."/>
            <person name="Bunk B."/>
            <person name="Rast P."/>
            <person name="Borchert D."/>
            <person name="Glockner I."/>
            <person name="Freese H.M."/>
            <person name="Klenk H.P."/>
            <person name="Overmann J."/>
            <person name="Kaster A.K."/>
            <person name="Rohde M."/>
            <person name="Wiegand S."/>
            <person name="Jogler C."/>
        </authorList>
    </citation>
    <scope>NUCLEOTIDE SEQUENCE [LARGE SCALE GENOMIC DNA]</scope>
    <source>
        <strain evidence="8 9">NH11</strain>
    </source>
</reference>
<dbReference type="EMBL" id="CP017641">
    <property type="protein sequence ID" value="APZ95928.1"/>
    <property type="molecule type" value="Genomic_DNA"/>
</dbReference>
<feature type="transmembrane region" description="Helical" evidence="7">
    <location>
        <begin position="323"/>
        <end position="343"/>
    </location>
</feature>
<dbReference type="InterPro" id="IPR050833">
    <property type="entry name" value="Poly_Biosynth_Transport"/>
</dbReference>
<evidence type="ECO:0000313" key="9">
    <source>
        <dbReference type="Proteomes" id="UP000187735"/>
    </source>
</evidence>
<feature type="transmembrane region" description="Helical" evidence="7">
    <location>
        <begin position="137"/>
        <end position="157"/>
    </location>
</feature>
<sequence length="462" mass="49979">MNNSSLLALAAISRQLCSAVALWTLTSCLGASRYGAWVAILAFCTSAANLGGGGFNVYLIQQGTRSHIRDHKIGRVFFATTLLSVIATVLLVPLIVMLCAEESEPLSYIWITVIAVATVLNICIRTGLQCAEAFRDYAIASFADRAIFSIFCIVLAVRCPEVSYAQLCAAHLVALMAPAIWAYCRLASDKLTLDLRDFRLTDCASIATPNTLAVGANYALSPAFFILAMASAGATPSMLGHVGLAFRLSGLLQQPLSWVAPTVFPALGRVRETEGYHGIRRVVTTIVIPIAWIAALAYIAICGLLFFTPVIPFIFTDAFDGSRLWLVILLAAIGGEVMNTILVKALWSLDQNVEILRCCLAACLPVLLVFLNTSDPYWRGIGFVLGIWCRTVCQCWYLGIKDKSAWGILVASMGMSMIIPCLLLFESSLAAHQLGFGILASVAAVFTAMMRGRITKAWRVEN</sequence>
<dbReference type="InterPro" id="IPR002797">
    <property type="entry name" value="Polysacc_synth"/>
</dbReference>
<name>A0A1P8WPG1_9PLAN</name>
<evidence type="ECO:0000256" key="3">
    <source>
        <dbReference type="ARBA" id="ARBA00022475"/>
    </source>
</evidence>
<keyword evidence="3" id="KW-1003">Cell membrane</keyword>
<dbReference type="RefSeq" id="WP_077027025.1">
    <property type="nucleotide sequence ID" value="NZ_CP017641.1"/>
</dbReference>
<evidence type="ECO:0000256" key="5">
    <source>
        <dbReference type="ARBA" id="ARBA00022989"/>
    </source>
</evidence>
<feature type="transmembrane region" description="Helical" evidence="7">
    <location>
        <begin position="405"/>
        <end position="425"/>
    </location>
</feature>
<gene>
    <name evidence="8" type="ORF">Fuma_05591</name>
</gene>
<evidence type="ECO:0000256" key="6">
    <source>
        <dbReference type="ARBA" id="ARBA00023136"/>
    </source>
</evidence>
<dbReference type="Pfam" id="PF01943">
    <property type="entry name" value="Polysacc_synt"/>
    <property type="match status" value="1"/>
</dbReference>
<feature type="transmembrane region" description="Helical" evidence="7">
    <location>
        <begin position="35"/>
        <end position="55"/>
    </location>
</feature>
<dbReference type="PANTHER" id="PTHR30250">
    <property type="entry name" value="PST FAMILY PREDICTED COLANIC ACID TRANSPORTER"/>
    <property type="match status" value="1"/>
</dbReference>